<gene>
    <name evidence="2" type="ORF">BT96DRAFT_925426</name>
</gene>
<proteinExistence type="predicted"/>
<feature type="non-terminal residue" evidence="2">
    <location>
        <position position="1"/>
    </location>
</feature>
<name>A0A6A4H0C1_9AGAR</name>
<organism evidence="2 3">
    <name type="scientific">Gymnopus androsaceus JB14</name>
    <dbReference type="NCBI Taxonomy" id="1447944"/>
    <lineage>
        <taxon>Eukaryota</taxon>
        <taxon>Fungi</taxon>
        <taxon>Dikarya</taxon>
        <taxon>Basidiomycota</taxon>
        <taxon>Agaricomycotina</taxon>
        <taxon>Agaricomycetes</taxon>
        <taxon>Agaricomycetidae</taxon>
        <taxon>Agaricales</taxon>
        <taxon>Marasmiineae</taxon>
        <taxon>Omphalotaceae</taxon>
        <taxon>Gymnopus</taxon>
    </lineage>
</organism>
<evidence type="ECO:0000313" key="3">
    <source>
        <dbReference type="Proteomes" id="UP000799118"/>
    </source>
</evidence>
<protein>
    <submittedName>
        <fullName evidence="2">Uncharacterized protein</fullName>
    </submittedName>
</protein>
<feature type="transmembrane region" description="Helical" evidence="1">
    <location>
        <begin position="20"/>
        <end position="40"/>
    </location>
</feature>
<accession>A0A6A4H0C1</accession>
<dbReference type="Proteomes" id="UP000799118">
    <property type="component" value="Unassembled WGS sequence"/>
</dbReference>
<keyword evidence="3" id="KW-1185">Reference proteome</keyword>
<keyword evidence="1" id="KW-0472">Membrane</keyword>
<keyword evidence="1" id="KW-1133">Transmembrane helix</keyword>
<dbReference type="AlphaFoldDB" id="A0A6A4H0C1"/>
<dbReference type="EMBL" id="ML769633">
    <property type="protein sequence ID" value="KAE9391206.1"/>
    <property type="molecule type" value="Genomic_DNA"/>
</dbReference>
<evidence type="ECO:0000313" key="2">
    <source>
        <dbReference type="EMBL" id="KAE9391206.1"/>
    </source>
</evidence>
<sequence length="60" mass="7052">LYYSNHIPGAIYNLFQVKSLAKFIIIYFIFFRINFGCFIIDPAECETMFCQLTSLVHVTH</sequence>
<evidence type="ECO:0000256" key="1">
    <source>
        <dbReference type="SAM" id="Phobius"/>
    </source>
</evidence>
<reference evidence="2" key="1">
    <citation type="journal article" date="2019" name="Environ. Microbiol.">
        <title>Fungal ecological strategies reflected in gene transcription - a case study of two litter decomposers.</title>
        <authorList>
            <person name="Barbi F."/>
            <person name="Kohler A."/>
            <person name="Barry K."/>
            <person name="Baskaran P."/>
            <person name="Daum C."/>
            <person name="Fauchery L."/>
            <person name="Ihrmark K."/>
            <person name="Kuo A."/>
            <person name="LaButti K."/>
            <person name="Lipzen A."/>
            <person name="Morin E."/>
            <person name="Grigoriev I.V."/>
            <person name="Henrissat B."/>
            <person name="Lindahl B."/>
            <person name="Martin F."/>
        </authorList>
    </citation>
    <scope>NUCLEOTIDE SEQUENCE</scope>
    <source>
        <strain evidence="2">JB14</strain>
    </source>
</reference>
<keyword evidence="1" id="KW-0812">Transmembrane</keyword>